<reference evidence="3" key="1">
    <citation type="journal article" date="2019" name="Int. J. Syst. Evol. Microbiol.">
        <title>The Global Catalogue of Microorganisms (GCM) 10K type strain sequencing project: providing services to taxonomists for standard genome sequencing and annotation.</title>
        <authorList>
            <consortium name="The Broad Institute Genomics Platform"/>
            <consortium name="The Broad Institute Genome Sequencing Center for Infectious Disease"/>
            <person name="Wu L."/>
            <person name="Ma J."/>
        </authorList>
    </citation>
    <scope>NUCLEOTIDE SEQUENCE [LARGE SCALE GENOMIC DNA]</scope>
    <source>
        <strain evidence="3">CCUG 60524</strain>
    </source>
</reference>
<keyword evidence="3" id="KW-1185">Reference proteome</keyword>
<organism evidence="2 3">
    <name type="scientific">Tropicimonas aquimaris</name>
    <dbReference type="NCBI Taxonomy" id="914152"/>
    <lineage>
        <taxon>Bacteria</taxon>
        <taxon>Pseudomonadati</taxon>
        <taxon>Pseudomonadota</taxon>
        <taxon>Alphaproteobacteria</taxon>
        <taxon>Rhodobacterales</taxon>
        <taxon>Roseobacteraceae</taxon>
        <taxon>Tropicimonas</taxon>
    </lineage>
</organism>
<dbReference type="Proteomes" id="UP001597108">
    <property type="component" value="Unassembled WGS sequence"/>
</dbReference>
<keyword evidence="1" id="KW-0812">Transmembrane</keyword>
<accession>A0ABW3IPM9</accession>
<feature type="transmembrane region" description="Helical" evidence="1">
    <location>
        <begin position="105"/>
        <end position="125"/>
    </location>
</feature>
<proteinExistence type="predicted"/>
<protein>
    <submittedName>
        <fullName evidence="2">Uncharacterized protein</fullName>
    </submittedName>
</protein>
<gene>
    <name evidence="2" type="ORF">ACFQ2S_10510</name>
</gene>
<dbReference type="RefSeq" id="WP_386074416.1">
    <property type="nucleotide sequence ID" value="NZ_JBHTJT010000012.1"/>
</dbReference>
<keyword evidence="1" id="KW-1133">Transmembrane helix</keyword>
<evidence type="ECO:0000313" key="3">
    <source>
        <dbReference type="Proteomes" id="UP001597108"/>
    </source>
</evidence>
<comment type="caution">
    <text evidence="2">The sequence shown here is derived from an EMBL/GenBank/DDBJ whole genome shotgun (WGS) entry which is preliminary data.</text>
</comment>
<feature type="transmembrane region" description="Helical" evidence="1">
    <location>
        <begin position="131"/>
        <end position="150"/>
    </location>
</feature>
<name>A0ABW3IPM9_9RHOB</name>
<feature type="transmembrane region" description="Helical" evidence="1">
    <location>
        <begin position="47"/>
        <end position="67"/>
    </location>
</feature>
<keyword evidence="1" id="KW-0472">Membrane</keyword>
<dbReference type="EMBL" id="JBHTJT010000012">
    <property type="protein sequence ID" value="MFD0980081.1"/>
    <property type="molecule type" value="Genomic_DNA"/>
</dbReference>
<evidence type="ECO:0000313" key="2">
    <source>
        <dbReference type="EMBL" id="MFD0980081.1"/>
    </source>
</evidence>
<evidence type="ECO:0000256" key="1">
    <source>
        <dbReference type="SAM" id="Phobius"/>
    </source>
</evidence>
<sequence length="168" mass="17817">MDIVKIASDWARFEMHSAAAFAVFGLAFLLAALGFRHWGGTDFARAFLIPMLVSGVLLLILGVGLFLPAQSRLAAVPSAYANDGAAFLAAELARADKVLNDYSIAVFRAFPAIIALCALAIPFLAGPLWRASLITALAFFTVLILVDSNANARLQTYKQQLSVAAGST</sequence>
<feature type="transmembrane region" description="Helical" evidence="1">
    <location>
        <begin position="15"/>
        <end position="35"/>
    </location>
</feature>